<evidence type="ECO:0000256" key="12">
    <source>
        <dbReference type="ARBA" id="ARBA00032041"/>
    </source>
</evidence>
<comment type="similarity">
    <text evidence="1 14">Belongs to the PAPS reductase family. CysH subfamily.</text>
</comment>
<comment type="catalytic activity">
    <reaction evidence="13 14">
        <text>[thioredoxin]-disulfide + sulfite + AMP + 2 H(+) = adenosine 5'-phosphosulfate + [thioredoxin]-dithiol</text>
        <dbReference type="Rhea" id="RHEA:21976"/>
        <dbReference type="Rhea" id="RHEA-COMP:10698"/>
        <dbReference type="Rhea" id="RHEA-COMP:10700"/>
        <dbReference type="ChEBI" id="CHEBI:15378"/>
        <dbReference type="ChEBI" id="CHEBI:17359"/>
        <dbReference type="ChEBI" id="CHEBI:29950"/>
        <dbReference type="ChEBI" id="CHEBI:50058"/>
        <dbReference type="ChEBI" id="CHEBI:58243"/>
        <dbReference type="ChEBI" id="CHEBI:456215"/>
        <dbReference type="EC" id="1.8.4.10"/>
    </reaction>
</comment>
<evidence type="ECO:0000256" key="5">
    <source>
        <dbReference type="ARBA" id="ARBA00023004"/>
    </source>
</evidence>
<dbReference type="Pfam" id="PF01507">
    <property type="entry name" value="PAPS_reduct"/>
    <property type="match status" value="1"/>
</dbReference>
<evidence type="ECO:0000256" key="1">
    <source>
        <dbReference type="ARBA" id="ARBA00009732"/>
    </source>
</evidence>
<evidence type="ECO:0000256" key="10">
    <source>
        <dbReference type="ARBA" id="ARBA00029514"/>
    </source>
</evidence>
<feature type="binding site" evidence="14">
    <location>
        <position position="118"/>
    </location>
    <ligand>
        <name>[4Fe-4S] cluster</name>
        <dbReference type="ChEBI" id="CHEBI:49883"/>
    </ligand>
</feature>
<feature type="binding site" evidence="14">
    <location>
        <position position="201"/>
    </location>
    <ligand>
        <name>[4Fe-4S] cluster</name>
        <dbReference type="ChEBI" id="CHEBI:49883"/>
    </ligand>
</feature>
<protein>
    <recommendedName>
        <fullName evidence="10 14">Adenosine 5'-phosphosulfate reductase</fullName>
        <shortName evidence="14">APS reductase</shortName>
        <ecNumber evidence="9 14">1.8.4.10</ecNumber>
    </recommendedName>
    <alternativeName>
        <fullName evidence="12 14">5'-adenylylsulfate reductase</fullName>
    </alternativeName>
    <alternativeName>
        <fullName evidence="11 14">Thioredoxin-dependent 5'-adenylylsulfate reductase</fullName>
    </alternativeName>
</protein>
<accession>A0A521CNI3</accession>
<keyword evidence="4 14" id="KW-0560">Oxidoreductase</keyword>
<dbReference type="GO" id="GO:0004604">
    <property type="term" value="F:phosphoadenylyl-sulfate reductase (thioredoxin) activity"/>
    <property type="evidence" value="ECO:0007669"/>
    <property type="project" value="UniProtKB-UniRule"/>
</dbReference>
<proteinExistence type="inferred from homology"/>
<dbReference type="PANTHER" id="PTHR46482">
    <property type="entry name" value="5'-ADENYLYLSULFATE REDUCTASE 3, CHLOROPLASTIC"/>
    <property type="match status" value="1"/>
</dbReference>
<keyword evidence="3 14" id="KW-0479">Metal-binding</keyword>
<feature type="active site" description="Nucleophile; cysteine thiosulfonate intermediate" evidence="14">
    <location>
        <position position="229"/>
    </location>
</feature>
<comment type="subcellular location">
    <subcellularLocation>
        <location evidence="14">Cytoplasm</location>
    </subcellularLocation>
</comment>
<evidence type="ECO:0000256" key="8">
    <source>
        <dbReference type="ARBA" id="ARBA00024327"/>
    </source>
</evidence>
<evidence type="ECO:0000256" key="14">
    <source>
        <dbReference type="HAMAP-Rule" id="MF_00063"/>
    </source>
</evidence>
<evidence type="ECO:0000256" key="6">
    <source>
        <dbReference type="ARBA" id="ARBA00023014"/>
    </source>
</evidence>
<dbReference type="InterPro" id="IPR004511">
    <property type="entry name" value="PAPS/APS_Rdtase"/>
</dbReference>
<evidence type="ECO:0000256" key="3">
    <source>
        <dbReference type="ARBA" id="ARBA00022723"/>
    </source>
</evidence>
<dbReference type="EC" id="1.8.4.10" evidence="9 14"/>
<comment type="function">
    <text evidence="7 14">Catalyzes the formation of sulfite from adenosine 5'-phosphosulfate (APS) using thioredoxin as an electron donor.</text>
</comment>
<dbReference type="PIRSF" id="PIRSF000857">
    <property type="entry name" value="PAPS_reductase"/>
    <property type="match status" value="1"/>
</dbReference>
<comment type="pathway">
    <text evidence="8 14">Sulfur metabolism; hydrogen sulfide biosynthesis; sulfite from sulfate.</text>
</comment>
<keyword evidence="2 14" id="KW-0963">Cytoplasm</keyword>
<evidence type="ECO:0000256" key="2">
    <source>
        <dbReference type="ARBA" id="ARBA00022490"/>
    </source>
</evidence>
<dbReference type="AlphaFoldDB" id="A0A521CNI3"/>
<feature type="domain" description="Phosphoadenosine phosphosulphate reductase" evidence="15">
    <location>
        <begin position="33"/>
        <end position="207"/>
    </location>
</feature>
<reference evidence="16 17" key="1">
    <citation type="submission" date="2017-05" db="EMBL/GenBank/DDBJ databases">
        <authorList>
            <person name="Varghese N."/>
            <person name="Submissions S."/>
        </authorList>
    </citation>
    <scope>NUCLEOTIDE SEQUENCE [LARGE SCALE GENOMIC DNA]</scope>
    <source>
        <strain evidence="16 17">DSM 27040</strain>
    </source>
</reference>
<gene>
    <name evidence="14" type="primary">cysH</name>
    <name evidence="16" type="ORF">SAMN06265379_103343</name>
</gene>
<dbReference type="CDD" id="cd23945">
    <property type="entry name" value="PAPS_reductase"/>
    <property type="match status" value="1"/>
</dbReference>
<dbReference type="GO" id="GO:0070814">
    <property type="term" value="P:hydrogen sulfide biosynthetic process"/>
    <property type="evidence" value="ECO:0007669"/>
    <property type="project" value="UniProtKB-UniRule"/>
</dbReference>
<evidence type="ECO:0000256" key="4">
    <source>
        <dbReference type="ARBA" id="ARBA00023002"/>
    </source>
</evidence>
<feature type="binding site" evidence="14">
    <location>
        <position position="119"/>
    </location>
    <ligand>
        <name>[4Fe-4S] cluster</name>
        <dbReference type="ChEBI" id="CHEBI:49883"/>
    </ligand>
</feature>
<evidence type="ECO:0000259" key="15">
    <source>
        <dbReference type="Pfam" id="PF01507"/>
    </source>
</evidence>
<dbReference type="NCBIfam" id="NF002537">
    <property type="entry name" value="PRK02090.1"/>
    <property type="match status" value="1"/>
</dbReference>
<evidence type="ECO:0000256" key="9">
    <source>
        <dbReference type="ARBA" id="ARBA00024386"/>
    </source>
</evidence>
<dbReference type="OrthoDB" id="9794018at2"/>
<dbReference type="SUPFAM" id="SSF52402">
    <property type="entry name" value="Adenine nucleotide alpha hydrolases-like"/>
    <property type="match status" value="1"/>
</dbReference>
<dbReference type="PANTHER" id="PTHR46482:SF9">
    <property type="entry name" value="5'-ADENYLYLSULFATE REDUCTASE 1, CHLOROPLASTIC"/>
    <property type="match status" value="1"/>
</dbReference>
<keyword evidence="5 14" id="KW-0408">Iron</keyword>
<comment type="cofactor">
    <cofactor evidence="14">
        <name>[4Fe-4S] cluster</name>
        <dbReference type="ChEBI" id="CHEBI:49883"/>
    </cofactor>
    <text evidence="14">Binds 1 [4Fe-4S] cluster per subunit.</text>
</comment>
<name>A0A521CNI3_SACCC</name>
<evidence type="ECO:0000256" key="7">
    <source>
        <dbReference type="ARBA" id="ARBA00024298"/>
    </source>
</evidence>
<dbReference type="Gene3D" id="3.40.50.620">
    <property type="entry name" value="HUPs"/>
    <property type="match status" value="1"/>
</dbReference>
<dbReference type="NCBIfam" id="TIGR02055">
    <property type="entry name" value="APS_reductase"/>
    <property type="match status" value="1"/>
</dbReference>
<dbReference type="GO" id="GO:0019379">
    <property type="term" value="P:sulfate assimilation, phosphoadenylyl sulfate reduction by phosphoadenylyl-sulfate reductase (thioredoxin)"/>
    <property type="evidence" value="ECO:0007669"/>
    <property type="project" value="UniProtKB-UniRule"/>
</dbReference>
<dbReference type="InterPro" id="IPR011798">
    <property type="entry name" value="APS_reductase"/>
</dbReference>
<dbReference type="GO" id="GO:0046872">
    <property type="term" value="F:metal ion binding"/>
    <property type="evidence" value="ECO:0007669"/>
    <property type="project" value="UniProtKB-KW"/>
</dbReference>
<dbReference type="EMBL" id="FXTB01000003">
    <property type="protein sequence ID" value="SMO61006.1"/>
    <property type="molecule type" value="Genomic_DNA"/>
</dbReference>
<keyword evidence="17" id="KW-1185">Reference proteome</keyword>
<dbReference type="InterPro" id="IPR014729">
    <property type="entry name" value="Rossmann-like_a/b/a_fold"/>
</dbReference>
<dbReference type="GO" id="GO:0043866">
    <property type="term" value="F:adenylyl-sulfate reductase (thioredoxin) activity"/>
    <property type="evidence" value="ECO:0007669"/>
    <property type="project" value="UniProtKB-EC"/>
</dbReference>
<feature type="binding site" evidence="14">
    <location>
        <position position="204"/>
    </location>
    <ligand>
        <name>[4Fe-4S] cluster</name>
        <dbReference type="ChEBI" id="CHEBI:49883"/>
    </ligand>
</feature>
<evidence type="ECO:0000256" key="13">
    <source>
        <dbReference type="ARBA" id="ARBA00048441"/>
    </source>
</evidence>
<evidence type="ECO:0000256" key="11">
    <source>
        <dbReference type="ARBA" id="ARBA00030894"/>
    </source>
</evidence>
<dbReference type="Proteomes" id="UP000319040">
    <property type="component" value="Unassembled WGS sequence"/>
</dbReference>
<dbReference type="InterPro" id="IPR002500">
    <property type="entry name" value="PAPS_reduct_dom"/>
</dbReference>
<sequence>MTKEEISELNKRFNDAHPVEVIKHFADRYGDKIALASSLGAEDQVLTQMFTSVTDHAHIFTLDTGRLFPETYELIDRTSKKYKTNLKVYFPKAEAVQHMVRAKGINLFYDSIENRKECCHIRKIEPLKRAFEGLEAWICGLRADQSVTRTNIQVVEWDENNNIVKINPLAHWSEKEVWDYIKDKGIPYNPLHDKGYPSIGCQPCTRAILPGEDVRAGRWYWENPDTKECGLHKK</sequence>
<keyword evidence="6 14" id="KW-0411">Iron-sulfur</keyword>
<dbReference type="HAMAP" id="MF_00063">
    <property type="entry name" value="CysH"/>
    <property type="match status" value="1"/>
</dbReference>
<dbReference type="GO" id="GO:0005737">
    <property type="term" value="C:cytoplasm"/>
    <property type="evidence" value="ECO:0007669"/>
    <property type="project" value="UniProtKB-SubCell"/>
</dbReference>
<dbReference type="RefSeq" id="WP_142533033.1">
    <property type="nucleotide sequence ID" value="NZ_FXTB01000003.1"/>
</dbReference>
<dbReference type="NCBIfam" id="TIGR00434">
    <property type="entry name" value="cysH"/>
    <property type="match status" value="1"/>
</dbReference>
<evidence type="ECO:0000313" key="17">
    <source>
        <dbReference type="Proteomes" id="UP000319040"/>
    </source>
</evidence>
<dbReference type="GO" id="GO:0019344">
    <property type="term" value="P:cysteine biosynthetic process"/>
    <property type="evidence" value="ECO:0007669"/>
    <property type="project" value="InterPro"/>
</dbReference>
<dbReference type="GO" id="GO:0051539">
    <property type="term" value="F:4 iron, 4 sulfur cluster binding"/>
    <property type="evidence" value="ECO:0007669"/>
    <property type="project" value="UniProtKB-UniRule"/>
</dbReference>
<evidence type="ECO:0000313" key="16">
    <source>
        <dbReference type="EMBL" id="SMO61006.1"/>
    </source>
</evidence>
<organism evidence="16 17">
    <name type="scientific">Saccharicrinis carchari</name>
    <dbReference type="NCBI Taxonomy" id="1168039"/>
    <lineage>
        <taxon>Bacteria</taxon>
        <taxon>Pseudomonadati</taxon>
        <taxon>Bacteroidota</taxon>
        <taxon>Bacteroidia</taxon>
        <taxon>Marinilabiliales</taxon>
        <taxon>Marinilabiliaceae</taxon>
        <taxon>Saccharicrinis</taxon>
    </lineage>
</organism>